<keyword evidence="15 24" id="KW-1133">Transmembrane helix</keyword>
<dbReference type="Gene3D" id="1.20.120.1760">
    <property type="match status" value="1"/>
</dbReference>
<evidence type="ECO:0000256" key="7">
    <source>
        <dbReference type="ARBA" id="ARBA00022516"/>
    </source>
</evidence>
<accession>A0A4Q2D8Y0</accession>
<dbReference type="Gene3D" id="3.40.50.300">
    <property type="entry name" value="P-loop containing nucleotide triphosphate hydrolases"/>
    <property type="match status" value="1"/>
</dbReference>
<reference evidence="26 27" key="1">
    <citation type="submission" date="2019-01" db="EMBL/GenBank/DDBJ databases">
        <title>Draft genome sequence of Psathyrella aberdarensis IHI B618.</title>
        <authorList>
            <person name="Buettner E."/>
            <person name="Kellner H."/>
        </authorList>
    </citation>
    <scope>NUCLEOTIDE SEQUENCE [LARGE SCALE GENOMIC DNA]</scope>
    <source>
        <strain evidence="26 27">IHI B618</strain>
    </source>
</reference>
<keyword evidence="16" id="KW-0443">Lipid metabolism</keyword>
<evidence type="ECO:0000256" key="18">
    <source>
        <dbReference type="ARBA" id="ARBA00023136"/>
    </source>
</evidence>
<dbReference type="InterPro" id="IPR003593">
    <property type="entry name" value="AAA+_ATPase"/>
</dbReference>
<dbReference type="Pfam" id="PF01066">
    <property type="entry name" value="CDP-OH_P_transf"/>
    <property type="match status" value="1"/>
</dbReference>
<evidence type="ECO:0000256" key="19">
    <source>
        <dbReference type="ARBA" id="ARBA00023209"/>
    </source>
</evidence>
<evidence type="ECO:0000256" key="10">
    <source>
        <dbReference type="ARBA" id="ARBA00022723"/>
    </source>
</evidence>
<comment type="cofactor">
    <cofactor evidence="1">
        <name>Mn(2+)</name>
        <dbReference type="ChEBI" id="CHEBI:29035"/>
    </cofactor>
</comment>
<evidence type="ECO:0000256" key="23">
    <source>
        <dbReference type="SAM" id="MobiDB-lite"/>
    </source>
</evidence>
<evidence type="ECO:0000256" key="4">
    <source>
        <dbReference type="ARBA" id="ARBA00004572"/>
    </source>
</evidence>
<feature type="transmembrane region" description="Helical" evidence="24">
    <location>
        <begin position="171"/>
        <end position="188"/>
    </location>
</feature>
<dbReference type="GO" id="GO:0005741">
    <property type="term" value="C:mitochondrial outer membrane"/>
    <property type="evidence" value="ECO:0007669"/>
    <property type="project" value="UniProtKB-SubCell"/>
</dbReference>
<dbReference type="PANTHER" id="PTHR45644">
    <property type="entry name" value="AAA ATPASE, PUTATIVE (AFU_ORTHOLOGUE AFUA_2G12920)-RELATED-RELATED"/>
    <property type="match status" value="1"/>
</dbReference>
<evidence type="ECO:0000256" key="20">
    <source>
        <dbReference type="ARBA" id="ARBA00023211"/>
    </source>
</evidence>
<keyword evidence="12" id="KW-1000">Mitochondrion outer membrane</keyword>
<dbReference type="InterPro" id="IPR027417">
    <property type="entry name" value="P-loop_NTPase"/>
</dbReference>
<dbReference type="GO" id="GO:0005524">
    <property type="term" value="F:ATP binding"/>
    <property type="evidence" value="ECO:0007669"/>
    <property type="project" value="UniProtKB-KW"/>
</dbReference>
<keyword evidence="18 24" id="KW-0472">Membrane</keyword>
<feature type="compositionally biased region" description="Basic and acidic residues" evidence="23">
    <location>
        <begin position="654"/>
        <end position="668"/>
    </location>
</feature>
<evidence type="ECO:0000256" key="16">
    <source>
        <dbReference type="ARBA" id="ARBA00023098"/>
    </source>
</evidence>
<keyword evidence="17" id="KW-0496">Mitochondrion</keyword>
<dbReference type="GO" id="GO:0046872">
    <property type="term" value="F:metal ion binding"/>
    <property type="evidence" value="ECO:0007669"/>
    <property type="project" value="UniProtKB-KW"/>
</dbReference>
<evidence type="ECO:0000313" key="27">
    <source>
        <dbReference type="Proteomes" id="UP000290288"/>
    </source>
</evidence>
<feature type="region of interest" description="Disordered" evidence="23">
    <location>
        <begin position="309"/>
        <end position="344"/>
    </location>
</feature>
<keyword evidence="8 22" id="KW-0808">Transferase</keyword>
<feature type="transmembrane region" description="Helical" evidence="24">
    <location>
        <begin position="109"/>
        <end position="130"/>
    </location>
</feature>
<dbReference type="SUPFAM" id="SSF52540">
    <property type="entry name" value="P-loop containing nucleoside triphosphate hydrolases"/>
    <property type="match status" value="1"/>
</dbReference>
<dbReference type="STRING" id="2316362.A0A4Q2D8Y0"/>
<dbReference type="GO" id="GO:0003881">
    <property type="term" value="F:CDP-diacylglycerol-inositol 3-phosphatidyltransferase activity"/>
    <property type="evidence" value="ECO:0007669"/>
    <property type="project" value="UniProtKB-EC"/>
</dbReference>
<dbReference type="OrthoDB" id="39734at2759"/>
<dbReference type="Pfam" id="PF00004">
    <property type="entry name" value="AAA"/>
    <property type="match status" value="1"/>
</dbReference>
<keyword evidence="27" id="KW-1185">Reference proteome</keyword>
<evidence type="ECO:0000256" key="14">
    <source>
        <dbReference type="ARBA" id="ARBA00022842"/>
    </source>
</evidence>
<feature type="region of interest" description="Disordered" evidence="23">
    <location>
        <begin position="646"/>
        <end position="668"/>
    </location>
</feature>
<dbReference type="InterPro" id="IPR048254">
    <property type="entry name" value="CDP_ALCOHOL_P_TRANSF_CS"/>
</dbReference>
<comment type="similarity">
    <text evidence="5 22">Belongs to the CDP-alcohol phosphatidyltransferase class-I family.</text>
</comment>
<feature type="compositionally biased region" description="Low complexity" evidence="23">
    <location>
        <begin position="817"/>
        <end position="837"/>
    </location>
</feature>
<proteinExistence type="inferred from homology"/>
<feature type="compositionally biased region" description="Low complexity" evidence="23">
    <location>
        <begin position="1215"/>
        <end position="1235"/>
    </location>
</feature>
<dbReference type="PROSITE" id="PS00379">
    <property type="entry name" value="CDP_ALCOHOL_P_TRANSF"/>
    <property type="match status" value="1"/>
</dbReference>
<evidence type="ECO:0000256" key="22">
    <source>
        <dbReference type="RuleBase" id="RU003750"/>
    </source>
</evidence>
<feature type="region of interest" description="Disordered" evidence="23">
    <location>
        <begin position="796"/>
        <end position="839"/>
    </location>
</feature>
<dbReference type="PROSITE" id="PS00674">
    <property type="entry name" value="AAA"/>
    <property type="match status" value="1"/>
</dbReference>
<dbReference type="InterPro" id="IPR051701">
    <property type="entry name" value="Mito_OM_Translocase_MSP1"/>
</dbReference>
<keyword evidence="13" id="KW-0067">ATP-binding</keyword>
<dbReference type="InterPro" id="IPR043130">
    <property type="entry name" value="CDP-OH_PTrfase_TM_dom"/>
</dbReference>
<comment type="caution">
    <text evidence="26">The sequence shown here is derived from an EMBL/GenBank/DDBJ whole genome shotgun (WGS) entry which is preliminary data.</text>
</comment>
<evidence type="ECO:0000256" key="8">
    <source>
        <dbReference type="ARBA" id="ARBA00022679"/>
    </source>
</evidence>
<sequence length="1334" mass="145107">MTKGNSSSRRRRASLDLVDAKQAVDLATAQTYSENVFLFVPNLIGYARVILAGLALHYMSYHPKYCTLAYGISCLLDAVDGHAARALGQTSKFGAVLDMVTDRCTTSCLLCYLASAYPPYAILFQFLIALDFSSHYMHMYSSLATGSSSHKLVTSDVSRILWLYYNDSRTLFFFCAGNELFFVALYLMKWTSGSLGLSGALSTVTWPQAIAILTFPIFLGKNIINVVQLWKASKILAGPCDFIHKSILFSSLYRLVNAFAEYPSQIAAAALKVCTTTLHPPVQVAAMPSSNACADNTLQTVTPANVLGVPESNEEEQVKEASGSAPESSLKEEPARVKVRRTRTATATKDTELVELPEDLDIFWLPEEALSVDAPPNPDLPPPEIFEEALNKLLITLHPQVQHRATYPPGSDPPVEPTLGLYCPIEGGEYIIDATVRELARSTGAEVLVLDSVQLAAGEWGQYGKAANALQLPSNPLHFPSDTQSPFQARSEVTEAEEHDDEDGAGFPSPQMMTLTLLAPQQGRGVITPSARRAVTRSKIKVFFDTLVNSAPKPPADEATSSSPNRPRIIYIRDFATLAPSSSVWYPPLLSAVRQRRRGPMSRPSSPVLNPITIVFGMTPPLTPPVSTGVGPHLSLVNHLLNRQFPASVSPQDPKPERIDWSESDAAEKARERRLQDRLRKWEKHEPSLFDEFPKLSTTTEDDGSEAQKPEIIVLGSSPRGIPGLPPMMAQPQPSRGPRGGDSEKRTTFFRTAVLVPSKRSHPQERLSRMARRREINELCMRMGVGAVGGSVEESPAAEVVASSEEQDVLPAKSEAEASTESAASENPEASAEPPTSLMWDDWGNRIEVWSNVKKIADSAVGRALSVAALSADKSLDATVVPWDYVQSAWLARKSLRDQKRSWLKDAGSLSTQDLEEAKVSADEAATDEVVERVRNDGDLDPYEQRLLGSIVDSGSMPTSFSHVHLPPHIIDSVRTIVSLPLLHPHAFQTGILKQHSMTGCLLFGPPGTGKTLVVRALAKEAGCRMLAITPSDIMDMYVGEAEKLVRAVFSLARRLSPCVVFLDEIDALFGARMAARESGGAAAAHRGVITEFMQEMDGLKSSKEDGIIVIGATNRPFDLDDAVLRRLPRRLLVDLPGENERAEILKILLRDEDLASDVTPQLLAKKTESFSGSDLKHLCVSAALDAVKERVHVPWKQSPAQAPSESSRNDAADSSKVLGSDSSSPSAPPELAEPGKSEPTPDVSQTTEPVPHTRVLHLHNFLKALKEITPSSSESLGSLSDLRKWNDEFGEGRKGKRKSPWGRGLFGFIEAKKPIAEEGKVAAAPSPPASTSP</sequence>
<keyword evidence="20" id="KW-0464">Manganese</keyword>
<keyword evidence="10" id="KW-0479">Metal-binding</keyword>
<evidence type="ECO:0000256" key="24">
    <source>
        <dbReference type="SAM" id="Phobius"/>
    </source>
</evidence>
<dbReference type="SMART" id="SM00382">
    <property type="entry name" value="AAA"/>
    <property type="match status" value="1"/>
</dbReference>
<name>A0A4Q2D8Y0_9AGAR</name>
<evidence type="ECO:0000256" key="21">
    <source>
        <dbReference type="ARBA" id="ARBA00023264"/>
    </source>
</evidence>
<evidence type="ECO:0000256" key="1">
    <source>
        <dbReference type="ARBA" id="ARBA00001936"/>
    </source>
</evidence>
<feature type="transmembrane region" description="Helical" evidence="24">
    <location>
        <begin position="195"/>
        <end position="219"/>
    </location>
</feature>
<feature type="compositionally biased region" description="Acidic residues" evidence="23">
    <location>
        <begin position="494"/>
        <end position="504"/>
    </location>
</feature>
<dbReference type="InterPro" id="IPR000462">
    <property type="entry name" value="CDP-OH_P_trans"/>
</dbReference>
<dbReference type="Gene3D" id="1.10.8.60">
    <property type="match status" value="1"/>
</dbReference>
<gene>
    <name evidence="26" type="ORF">EST38_g11132</name>
</gene>
<dbReference type="GO" id="GO:0016887">
    <property type="term" value="F:ATP hydrolysis activity"/>
    <property type="evidence" value="ECO:0007669"/>
    <property type="project" value="InterPro"/>
</dbReference>
<evidence type="ECO:0000256" key="9">
    <source>
        <dbReference type="ARBA" id="ARBA00022692"/>
    </source>
</evidence>
<dbReference type="InterPro" id="IPR003959">
    <property type="entry name" value="ATPase_AAA_core"/>
</dbReference>
<dbReference type="EC" id="2.7.8.11" evidence="6"/>
<feature type="region of interest" description="Disordered" evidence="23">
    <location>
        <begin position="1196"/>
        <end position="1251"/>
    </location>
</feature>
<evidence type="ECO:0000256" key="11">
    <source>
        <dbReference type="ARBA" id="ARBA00022741"/>
    </source>
</evidence>
<comment type="cofactor">
    <cofactor evidence="2">
        <name>Mg(2+)</name>
        <dbReference type="ChEBI" id="CHEBI:18420"/>
    </cofactor>
</comment>
<dbReference type="FunFam" id="1.20.120.1760:FF:000003">
    <property type="entry name" value="CDP-diacylglycerol--inositol 3-phosphatidyltransferase"/>
    <property type="match status" value="1"/>
</dbReference>
<keyword evidence="21" id="KW-1208">Phospholipid metabolism</keyword>
<dbReference type="Pfam" id="PF17862">
    <property type="entry name" value="AAA_lid_3"/>
    <property type="match status" value="1"/>
</dbReference>
<evidence type="ECO:0000256" key="3">
    <source>
        <dbReference type="ARBA" id="ARBA00004141"/>
    </source>
</evidence>
<evidence type="ECO:0000256" key="2">
    <source>
        <dbReference type="ARBA" id="ARBA00001946"/>
    </source>
</evidence>
<feature type="domain" description="AAA+ ATPase" evidence="25">
    <location>
        <begin position="997"/>
        <end position="1138"/>
    </location>
</feature>
<evidence type="ECO:0000259" key="25">
    <source>
        <dbReference type="SMART" id="SM00382"/>
    </source>
</evidence>
<evidence type="ECO:0000256" key="5">
    <source>
        <dbReference type="ARBA" id="ARBA00010441"/>
    </source>
</evidence>
<comment type="subcellular location">
    <subcellularLocation>
        <location evidence="3">Membrane</location>
        <topology evidence="3">Multi-pass membrane protein</topology>
    </subcellularLocation>
    <subcellularLocation>
        <location evidence="4">Mitochondrion outer membrane</location>
        <topology evidence="4">Single-pass membrane protein</topology>
    </subcellularLocation>
</comment>
<keyword evidence="14" id="KW-0460">Magnesium</keyword>
<protein>
    <recommendedName>
        <fullName evidence="6">CDP-diacylglycerol--inositol 3-phosphatidyltransferase</fullName>
        <ecNumber evidence="6">2.7.8.11</ecNumber>
    </recommendedName>
</protein>
<evidence type="ECO:0000256" key="13">
    <source>
        <dbReference type="ARBA" id="ARBA00022840"/>
    </source>
</evidence>
<evidence type="ECO:0000313" key="26">
    <source>
        <dbReference type="EMBL" id="RXW14725.1"/>
    </source>
</evidence>
<keyword evidence="19" id="KW-0594">Phospholipid biosynthesis</keyword>
<dbReference type="InterPro" id="IPR041569">
    <property type="entry name" value="AAA_lid_3"/>
</dbReference>
<evidence type="ECO:0000256" key="12">
    <source>
        <dbReference type="ARBA" id="ARBA00022787"/>
    </source>
</evidence>
<keyword evidence="11" id="KW-0547">Nucleotide-binding</keyword>
<dbReference type="PANTHER" id="PTHR45644:SF56">
    <property type="entry name" value="AAA ATPASE, PUTATIVE (AFU_ORTHOLOGUE AFUA_2G12920)-RELATED"/>
    <property type="match status" value="1"/>
</dbReference>
<evidence type="ECO:0000256" key="15">
    <source>
        <dbReference type="ARBA" id="ARBA00022989"/>
    </source>
</evidence>
<dbReference type="Proteomes" id="UP000290288">
    <property type="component" value="Unassembled WGS sequence"/>
</dbReference>
<dbReference type="EMBL" id="SDEE01000657">
    <property type="protein sequence ID" value="RXW14725.1"/>
    <property type="molecule type" value="Genomic_DNA"/>
</dbReference>
<evidence type="ECO:0000256" key="17">
    <source>
        <dbReference type="ARBA" id="ARBA00023128"/>
    </source>
</evidence>
<feature type="region of interest" description="Disordered" evidence="23">
    <location>
        <begin position="477"/>
        <end position="511"/>
    </location>
</feature>
<evidence type="ECO:0000256" key="6">
    <source>
        <dbReference type="ARBA" id="ARBA00013212"/>
    </source>
</evidence>
<organism evidence="26 27">
    <name type="scientific">Candolleomyces aberdarensis</name>
    <dbReference type="NCBI Taxonomy" id="2316362"/>
    <lineage>
        <taxon>Eukaryota</taxon>
        <taxon>Fungi</taxon>
        <taxon>Dikarya</taxon>
        <taxon>Basidiomycota</taxon>
        <taxon>Agaricomycotina</taxon>
        <taxon>Agaricomycetes</taxon>
        <taxon>Agaricomycetidae</taxon>
        <taxon>Agaricales</taxon>
        <taxon>Agaricineae</taxon>
        <taxon>Psathyrellaceae</taxon>
        <taxon>Candolleomyces</taxon>
    </lineage>
</organism>
<keyword evidence="9 24" id="KW-0812">Transmembrane</keyword>
<dbReference type="GO" id="GO:0008654">
    <property type="term" value="P:phospholipid biosynthetic process"/>
    <property type="evidence" value="ECO:0007669"/>
    <property type="project" value="UniProtKB-KW"/>
</dbReference>
<dbReference type="InterPro" id="IPR003960">
    <property type="entry name" value="ATPase_AAA_CS"/>
</dbReference>
<keyword evidence="7" id="KW-0444">Lipid biosynthesis</keyword>